<comment type="similarity">
    <text evidence="1">Belongs to the TolB family.</text>
</comment>
<protein>
    <recommendedName>
        <fullName evidence="2">TolB N-terminal domain-containing protein</fullName>
    </recommendedName>
</protein>
<dbReference type="STRING" id="1312852.EG19_11360"/>
<reference evidence="3 4" key="1">
    <citation type="submission" date="2014-04" db="EMBL/GenBank/DDBJ databases">
        <title>The Genome Sequence of Thermoanaerobaculum aquaticum MP-01, The First Cultivated Group 23 Acidobacterium.</title>
        <authorList>
            <person name="Stamps B.W."/>
            <person name="Losey N.A."/>
            <person name="Lawson P.A."/>
            <person name="Stevenson B.S."/>
        </authorList>
    </citation>
    <scope>NUCLEOTIDE SEQUENCE [LARGE SCALE GENOMIC DNA]</scope>
    <source>
        <strain evidence="3 4">MP-01</strain>
    </source>
</reference>
<dbReference type="RefSeq" id="WP_038047522.1">
    <property type="nucleotide sequence ID" value="NZ_JMFG01000008.1"/>
</dbReference>
<dbReference type="AlphaFoldDB" id="A0A062Y0L8"/>
<evidence type="ECO:0000259" key="2">
    <source>
        <dbReference type="Pfam" id="PF04052"/>
    </source>
</evidence>
<sequence>MTQKPAVIVLALALGTLPVIALAQEEVYLQVTRAGVSQVVIAATPFALSGDGAGEAYASFWQTLAKDLSSTPVMTLLPEERAALVEVDPARPEVTRQRWRSVGAQFLLSGSFATSGSQVACDVRLTDLASGEVAFSRRFAATRKALPTLAHTVANELFHLFTGKSGPFLSRIAFVSDRTGAKELWIMRWDGSEQEQLTQHRSIASAPAWSPDGQWLVFTSFLRGQPQLFLLRPTEGYLKPLPGLPGVNSSPNFSPDGSKVVFAAGDGGFTNLYVLDLASGETVRLTTTRAIDTQPAFSPNGRQIVFTSTRAGSPQLYLMDAEGTNVRRLTFEDSFADEPSWAPDGVRIAYTTKVDNRFQIAVFDLRTGQRTVIPGPGNNESPCFSPDGTLLAFTSDRSGRKQIYITDAQGHAQPLTRDGNNLQPAWVGEIR</sequence>
<dbReference type="EMBL" id="JMFG01000008">
    <property type="protein sequence ID" value="KDA54310.1"/>
    <property type="molecule type" value="Genomic_DNA"/>
</dbReference>
<dbReference type="InterPro" id="IPR011659">
    <property type="entry name" value="WD40"/>
</dbReference>
<organism evidence="3 4">
    <name type="scientific">Thermoanaerobaculum aquaticum</name>
    <dbReference type="NCBI Taxonomy" id="1312852"/>
    <lineage>
        <taxon>Bacteria</taxon>
        <taxon>Pseudomonadati</taxon>
        <taxon>Acidobacteriota</taxon>
        <taxon>Thermoanaerobaculia</taxon>
        <taxon>Thermoanaerobaculales</taxon>
        <taxon>Thermoanaerobaculaceae</taxon>
        <taxon>Thermoanaerobaculum</taxon>
    </lineage>
</organism>
<dbReference type="Gene3D" id="2.120.10.60">
    <property type="entry name" value="Tricorn protease N-terminal domain"/>
    <property type="match status" value="1"/>
</dbReference>
<dbReference type="InterPro" id="IPR011042">
    <property type="entry name" value="6-blade_b-propeller_TolB-like"/>
</dbReference>
<dbReference type="SUPFAM" id="SSF69304">
    <property type="entry name" value="Tricorn protease N-terminal domain"/>
    <property type="match status" value="1"/>
</dbReference>
<feature type="domain" description="TolB N-terminal" evidence="2">
    <location>
        <begin position="28"/>
        <end position="132"/>
    </location>
</feature>
<dbReference type="GO" id="GO:0042597">
    <property type="term" value="C:periplasmic space"/>
    <property type="evidence" value="ECO:0007669"/>
    <property type="project" value="InterPro"/>
</dbReference>
<evidence type="ECO:0000313" key="4">
    <source>
        <dbReference type="Proteomes" id="UP000027284"/>
    </source>
</evidence>
<dbReference type="OrthoDB" id="108903at2"/>
<evidence type="ECO:0000313" key="3">
    <source>
        <dbReference type="EMBL" id="KDA54310.1"/>
    </source>
</evidence>
<dbReference type="Gene3D" id="2.120.10.30">
    <property type="entry name" value="TolB, C-terminal domain"/>
    <property type="match status" value="1"/>
</dbReference>
<keyword evidence="4" id="KW-1185">Reference proteome</keyword>
<dbReference type="Proteomes" id="UP000027284">
    <property type="component" value="Unassembled WGS sequence"/>
</dbReference>
<dbReference type="SUPFAM" id="SSF52964">
    <property type="entry name" value="TolB, N-terminal domain"/>
    <property type="match status" value="1"/>
</dbReference>
<proteinExistence type="inferred from homology"/>
<comment type="caution">
    <text evidence="3">The sequence shown here is derived from an EMBL/GenBank/DDBJ whole genome shotgun (WGS) entry which is preliminary data.</text>
</comment>
<dbReference type="PANTHER" id="PTHR36842">
    <property type="entry name" value="PROTEIN TOLB HOMOLOG"/>
    <property type="match status" value="1"/>
</dbReference>
<dbReference type="Gene3D" id="3.40.50.10070">
    <property type="entry name" value="TolB, N-terminal domain"/>
    <property type="match status" value="1"/>
</dbReference>
<dbReference type="PANTHER" id="PTHR36842:SF1">
    <property type="entry name" value="PROTEIN TOLB"/>
    <property type="match status" value="1"/>
</dbReference>
<dbReference type="Pfam" id="PF07676">
    <property type="entry name" value="PD40"/>
    <property type="match status" value="5"/>
</dbReference>
<gene>
    <name evidence="3" type="ORF">EG19_11360</name>
</gene>
<evidence type="ECO:0000256" key="1">
    <source>
        <dbReference type="ARBA" id="ARBA00009820"/>
    </source>
</evidence>
<name>A0A062Y0L8_9BACT</name>
<dbReference type="InterPro" id="IPR007195">
    <property type="entry name" value="TolB_N"/>
</dbReference>
<dbReference type="Pfam" id="PF04052">
    <property type="entry name" value="TolB_N"/>
    <property type="match status" value="1"/>
</dbReference>
<dbReference type="GO" id="GO:0015031">
    <property type="term" value="P:protein transport"/>
    <property type="evidence" value="ECO:0007669"/>
    <property type="project" value="InterPro"/>
</dbReference>
<accession>A0A062Y0L8</accession>